<dbReference type="InterPro" id="IPR043504">
    <property type="entry name" value="Peptidase_S1_PA_chymotrypsin"/>
</dbReference>
<dbReference type="SUPFAM" id="SSF50494">
    <property type="entry name" value="Trypsin-like serine proteases"/>
    <property type="match status" value="1"/>
</dbReference>
<dbReference type="MEROPS" id="S01.034"/>
<dbReference type="PROSITE" id="PS50287">
    <property type="entry name" value="SRCR_2"/>
    <property type="match status" value="1"/>
</dbReference>
<dbReference type="InterPro" id="IPR033116">
    <property type="entry name" value="TRYPSIN_SER"/>
</dbReference>
<dbReference type="InterPro" id="IPR002172">
    <property type="entry name" value="LDrepeatLR_classA_rpt"/>
</dbReference>
<dbReference type="Ensembl" id="ENSONIT00000007635.2">
    <property type="protein sequence ID" value="ENSONIP00000007630.1"/>
    <property type="gene ID" value="ENSONIG00000006058.2"/>
</dbReference>
<dbReference type="CDD" id="cd00112">
    <property type="entry name" value="LDLa"/>
    <property type="match status" value="1"/>
</dbReference>
<dbReference type="PANTHER" id="PTHR24252:SF17">
    <property type="entry name" value="SUPPRESSOR OF TUMORIGENICITY 14 PROTEIN HOMOLOG-RELATED"/>
    <property type="match status" value="1"/>
</dbReference>
<evidence type="ECO:0000313" key="12">
    <source>
        <dbReference type="Ensembl" id="ENSONIP00000007630.1"/>
    </source>
</evidence>
<dbReference type="SMART" id="SM00202">
    <property type="entry name" value="SR"/>
    <property type="match status" value="1"/>
</dbReference>
<evidence type="ECO:0000259" key="10">
    <source>
        <dbReference type="PROSITE" id="PS50240"/>
    </source>
</evidence>
<dbReference type="PRINTS" id="PR00722">
    <property type="entry name" value="CHYMOTRYPSIN"/>
</dbReference>
<reference evidence="12" key="3">
    <citation type="submission" date="2025-09" db="UniProtKB">
        <authorList>
            <consortium name="Ensembl"/>
        </authorList>
    </citation>
    <scope>IDENTIFICATION</scope>
</reference>
<keyword evidence="5" id="KW-0325">Glycoprotein</keyword>
<dbReference type="KEGG" id="onl:100694080"/>
<evidence type="ECO:0000256" key="8">
    <source>
        <dbReference type="SAM" id="MobiDB-lite"/>
    </source>
</evidence>
<dbReference type="GO" id="GO:0016020">
    <property type="term" value="C:membrane"/>
    <property type="evidence" value="ECO:0007669"/>
    <property type="project" value="InterPro"/>
</dbReference>
<dbReference type="STRING" id="8128.ENSONIP00000007630"/>
<keyword evidence="13" id="KW-1185">Reference proteome</keyword>
<dbReference type="InterPro" id="IPR001190">
    <property type="entry name" value="SRCR"/>
</dbReference>
<dbReference type="FunFam" id="2.40.10.10:FF:000003">
    <property type="entry name" value="Transmembrane serine protease 3"/>
    <property type="match status" value="1"/>
</dbReference>
<dbReference type="PROSITE" id="PS00134">
    <property type="entry name" value="TRYPSIN_HIS"/>
    <property type="match status" value="1"/>
</dbReference>
<feature type="domain" description="SRCR" evidence="11">
    <location>
        <begin position="147"/>
        <end position="253"/>
    </location>
</feature>
<dbReference type="eggNOG" id="KOG3627">
    <property type="taxonomic scope" value="Eukaryota"/>
</dbReference>
<keyword evidence="9" id="KW-0812">Transmembrane</keyword>
<keyword evidence="9" id="KW-0472">Membrane</keyword>
<dbReference type="GO" id="GO:0006508">
    <property type="term" value="P:proteolysis"/>
    <property type="evidence" value="ECO:0007669"/>
    <property type="project" value="UniProtKB-KW"/>
</dbReference>
<evidence type="ECO:0000256" key="6">
    <source>
        <dbReference type="PROSITE-ProRule" id="PRU00196"/>
    </source>
</evidence>
<dbReference type="InterPro" id="IPR009003">
    <property type="entry name" value="Peptidase_S1_PA"/>
</dbReference>
<dbReference type="PANTHER" id="PTHR24252">
    <property type="entry name" value="ACROSIN-RELATED"/>
    <property type="match status" value="1"/>
</dbReference>
<keyword evidence="1 7" id="KW-0645">Protease</keyword>
<name>I3JFI9_ORENI</name>
<accession>I3JFI9</accession>
<dbReference type="HOGENOM" id="CLU_006842_19_2_1"/>
<dbReference type="InParanoid" id="I3JFI9"/>
<reference evidence="12" key="2">
    <citation type="submission" date="2025-08" db="UniProtKB">
        <authorList>
            <consortium name="Ensembl"/>
        </authorList>
    </citation>
    <scope>IDENTIFICATION</scope>
</reference>
<feature type="transmembrane region" description="Helical" evidence="9">
    <location>
        <begin position="83"/>
        <end position="104"/>
    </location>
</feature>
<evidence type="ECO:0000256" key="3">
    <source>
        <dbReference type="ARBA" id="ARBA00022825"/>
    </source>
</evidence>
<evidence type="ECO:0000256" key="7">
    <source>
        <dbReference type="RuleBase" id="RU363034"/>
    </source>
</evidence>
<organism evidence="12 13">
    <name type="scientific">Oreochromis niloticus</name>
    <name type="common">Nile tilapia</name>
    <name type="synonym">Tilapia nilotica</name>
    <dbReference type="NCBI Taxonomy" id="8128"/>
    <lineage>
        <taxon>Eukaryota</taxon>
        <taxon>Metazoa</taxon>
        <taxon>Chordata</taxon>
        <taxon>Craniata</taxon>
        <taxon>Vertebrata</taxon>
        <taxon>Euteleostomi</taxon>
        <taxon>Actinopterygii</taxon>
        <taxon>Neopterygii</taxon>
        <taxon>Teleostei</taxon>
        <taxon>Neoteleostei</taxon>
        <taxon>Acanthomorphata</taxon>
        <taxon>Ovalentaria</taxon>
        <taxon>Cichlomorphae</taxon>
        <taxon>Cichliformes</taxon>
        <taxon>Cichlidae</taxon>
        <taxon>African cichlids</taxon>
        <taxon>Pseudocrenilabrinae</taxon>
        <taxon>Oreochromini</taxon>
        <taxon>Oreochromis</taxon>
    </lineage>
</organism>
<dbReference type="CDD" id="cd00190">
    <property type="entry name" value="Tryp_SPc"/>
    <property type="match status" value="1"/>
</dbReference>
<gene>
    <name evidence="12" type="primary">tmprss4a</name>
</gene>
<dbReference type="GeneID" id="100694080"/>
<evidence type="ECO:0000259" key="11">
    <source>
        <dbReference type="PROSITE" id="PS50287"/>
    </source>
</evidence>
<dbReference type="Proteomes" id="UP000005207">
    <property type="component" value="Linkage group LG14"/>
</dbReference>
<dbReference type="SMART" id="SM00020">
    <property type="entry name" value="Tryp_SPc"/>
    <property type="match status" value="1"/>
</dbReference>
<evidence type="ECO:0000256" key="5">
    <source>
        <dbReference type="ARBA" id="ARBA00023180"/>
    </source>
</evidence>
<dbReference type="PROSITE" id="PS50240">
    <property type="entry name" value="TRYPSIN_DOM"/>
    <property type="match status" value="1"/>
</dbReference>
<dbReference type="FunCoup" id="I3JFI9">
    <property type="interactions" value="107"/>
</dbReference>
<feature type="region of interest" description="Disordered" evidence="8">
    <location>
        <begin position="1"/>
        <end position="75"/>
    </location>
</feature>
<evidence type="ECO:0000256" key="2">
    <source>
        <dbReference type="ARBA" id="ARBA00022801"/>
    </source>
</evidence>
<dbReference type="Pfam" id="PF15494">
    <property type="entry name" value="SRCR_2"/>
    <property type="match status" value="1"/>
</dbReference>
<dbReference type="GeneTree" id="ENSGT00940000155418"/>
<dbReference type="InterPro" id="IPR001314">
    <property type="entry name" value="Peptidase_S1A"/>
</dbReference>
<evidence type="ECO:0000256" key="4">
    <source>
        <dbReference type="ARBA" id="ARBA00023157"/>
    </source>
</evidence>
<comment type="caution">
    <text evidence="6">Lacks conserved residue(s) required for the propagation of feature annotation.</text>
</comment>
<dbReference type="InterPro" id="IPR018114">
    <property type="entry name" value="TRYPSIN_HIS"/>
</dbReference>
<dbReference type="OMA" id="GNWASAC"/>
<feature type="compositionally biased region" description="Polar residues" evidence="8">
    <location>
        <begin position="16"/>
        <end position="27"/>
    </location>
</feature>
<evidence type="ECO:0000256" key="1">
    <source>
        <dbReference type="ARBA" id="ARBA00022670"/>
    </source>
</evidence>
<sequence>MYGRCDQSQVDKEIGSSVSHTNIPTQSKTRHNREEQGTTAAQLPEETSRPLNPTNPGPRPGRHRRPMTAPNTPREKRAKIKKVLITTLTVLLILGILAIAAYFIKNLIESKYFFCTRSVKFIPLDKTCDGHIDCAGAEDEITCMTTFKVNTTFPVRLQSNDQVLQVYSPDSGWRTVCADDWTQAHTQTACTQLGYTMKPTSKNILVSSLMSPMKTGPFTAVRPGTSNTPIQQATADRSVCNSGSVVSLSCSDCGKVGPEHRIVGGTDTSIDHWPWQVSLQRSGQHTCGGSLVSPRWVVTAAHCFTGNNRELRQWAVVSGQTNIITLGGSSVDRVIVNGDYNAETNDYDIALMRLTRPITVSDIRRPVCLPPKDYIITAGTYMTVTGWGYQRENGAVSDILQEANVPLIAQSACSSYTLYGSAITNRMLCAGFPEGKVDACQGDSGGPLVHITESNWNLVGVVSWGVGCARKGKPGVYSNVEMMLNWIQTVIEKHP</sequence>
<dbReference type="AlphaFoldDB" id="I3JFI9"/>
<keyword evidence="2 7" id="KW-0378">Hydrolase</keyword>
<dbReference type="InterPro" id="IPR036055">
    <property type="entry name" value="LDL_receptor-like_sf"/>
</dbReference>
<keyword evidence="9" id="KW-1133">Transmembrane helix</keyword>
<dbReference type="InterPro" id="IPR001254">
    <property type="entry name" value="Trypsin_dom"/>
</dbReference>
<dbReference type="GO" id="GO:0004252">
    <property type="term" value="F:serine-type endopeptidase activity"/>
    <property type="evidence" value="ECO:0007669"/>
    <property type="project" value="InterPro"/>
</dbReference>
<dbReference type="CTD" id="777630"/>
<proteinExistence type="predicted"/>
<keyword evidence="3 7" id="KW-0720">Serine protease</keyword>
<protein>
    <submittedName>
        <fullName evidence="12">Transmembrane serine protease 4a</fullName>
    </submittedName>
</protein>
<dbReference type="Gene3D" id="2.40.10.10">
    <property type="entry name" value="Trypsin-like serine proteases"/>
    <property type="match status" value="1"/>
</dbReference>
<dbReference type="RefSeq" id="XP_005455837.1">
    <property type="nucleotide sequence ID" value="XM_005455780.4"/>
</dbReference>
<reference evidence="13" key="1">
    <citation type="submission" date="2012-01" db="EMBL/GenBank/DDBJ databases">
        <title>The Genome Sequence of Oreochromis niloticus (Nile Tilapia).</title>
        <authorList>
            <consortium name="Broad Institute Genome Assembly Team"/>
            <consortium name="Broad Institute Sequencing Platform"/>
            <person name="Di Palma F."/>
            <person name="Johnson J."/>
            <person name="Lander E.S."/>
            <person name="Lindblad-Toh K."/>
        </authorList>
    </citation>
    <scope>NUCLEOTIDE SEQUENCE [LARGE SCALE GENOMIC DNA]</scope>
</reference>
<evidence type="ECO:0000313" key="13">
    <source>
        <dbReference type="Proteomes" id="UP000005207"/>
    </source>
</evidence>
<dbReference type="Gene3D" id="4.10.400.10">
    <property type="entry name" value="Low-density Lipoprotein Receptor"/>
    <property type="match status" value="1"/>
</dbReference>
<dbReference type="SUPFAM" id="SSF57424">
    <property type="entry name" value="LDL receptor-like module"/>
    <property type="match status" value="1"/>
</dbReference>
<keyword evidence="4" id="KW-1015">Disulfide bond</keyword>
<dbReference type="SUPFAM" id="SSF56487">
    <property type="entry name" value="SRCR-like"/>
    <property type="match status" value="1"/>
</dbReference>
<dbReference type="InterPro" id="IPR036772">
    <property type="entry name" value="SRCR-like_dom_sf"/>
</dbReference>
<feature type="domain" description="Peptidase S1" evidence="10">
    <location>
        <begin position="262"/>
        <end position="492"/>
    </location>
</feature>
<dbReference type="Gene3D" id="3.10.250.10">
    <property type="entry name" value="SRCR-like domain"/>
    <property type="match status" value="1"/>
</dbReference>
<dbReference type="Pfam" id="PF00089">
    <property type="entry name" value="Trypsin"/>
    <property type="match status" value="1"/>
</dbReference>
<dbReference type="PROSITE" id="PS00135">
    <property type="entry name" value="TRYPSIN_SER"/>
    <property type="match status" value="1"/>
</dbReference>
<dbReference type="OrthoDB" id="6380398at2759"/>
<evidence type="ECO:0000256" key="9">
    <source>
        <dbReference type="SAM" id="Phobius"/>
    </source>
</evidence>